<proteinExistence type="inferred from homology"/>
<organism evidence="9 10">
    <name type="scientific">Anabaena lutea FACHB-196</name>
    <dbReference type="NCBI Taxonomy" id="2692881"/>
    <lineage>
        <taxon>Bacteria</taxon>
        <taxon>Bacillati</taxon>
        <taxon>Cyanobacteriota</taxon>
        <taxon>Cyanophyceae</taxon>
        <taxon>Nostocales</taxon>
        <taxon>Nostocaceae</taxon>
        <taxon>Anabaena</taxon>
    </lineage>
</organism>
<dbReference type="Gene3D" id="1.10.3730.20">
    <property type="match status" value="1"/>
</dbReference>
<name>A0ABR8FEZ2_9NOST</name>
<evidence type="ECO:0000256" key="2">
    <source>
        <dbReference type="ARBA" id="ARBA00022448"/>
    </source>
</evidence>
<evidence type="ECO:0000256" key="8">
    <source>
        <dbReference type="SAM" id="Phobius"/>
    </source>
</evidence>
<feature type="transmembrane region" description="Helical" evidence="8">
    <location>
        <begin position="5"/>
        <end position="25"/>
    </location>
</feature>
<keyword evidence="4 7" id="KW-0812">Transmembrane</keyword>
<feature type="transmembrane region" description="Helical" evidence="8">
    <location>
        <begin position="59"/>
        <end position="80"/>
    </location>
</feature>
<keyword evidence="5 8" id="KW-1133">Transmembrane helix</keyword>
<evidence type="ECO:0000256" key="6">
    <source>
        <dbReference type="ARBA" id="ARBA00023136"/>
    </source>
</evidence>
<dbReference type="InterPro" id="IPR000390">
    <property type="entry name" value="Small_drug/metabolite_transptr"/>
</dbReference>
<dbReference type="RefSeq" id="WP_190714659.1">
    <property type="nucleotide sequence ID" value="NZ_JACJST010000009.1"/>
</dbReference>
<evidence type="ECO:0000256" key="7">
    <source>
        <dbReference type="RuleBase" id="RU003942"/>
    </source>
</evidence>
<gene>
    <name evidence="9" type="ORF">H6G59_11825</name>
</gene>
<evidence type="ECO:0000256" key="4">
    <source>
        <dbReference type="ARBA" id="ARBA00022692"/>
    </source>
</evidence>
<dbReference type="EMBL" id="JACJST010000009">
    <property type="protein sequence ID" value="MBD2568579.1"/>
    <property type="molecule type" value="Genomic_DNA"/>
</dbReference>
<dbReference type="SUPFAM" id="SSF103481">
    <property type="entry name" value="Multidrug resistance efflux transporter EmrE"/>
    <property type="match status" value="1"/>
</dbReference>
<evidence type="ECO:0000313" key="9">
    <source>
        <dbReference type="EMBL" id="MBD2568579.1"/>
    </source>
</evidence>
<dbReference type="InterPro" id="IPR037185">
    <property type="entry name" value="EmrE-like"/>
</dbReference>
<comment type="caution">
    <text evidence="9">The sequence shown here is derived from an EMBL/GenBank/DDBJ whole genome shotgun (WGS) entry which is preliminary data.</text>
</comment>
<evidence type="ECO:0000256" key="3">
    <source>
        <dbReference type="ARBA" id="ARBA00022475"/>
    </source>
</evidence>
<dbReference type="Proteomes" id="UP000640531">
    <property type="component" value="Unassembled WGS sequence"/>
</dbReference>
<evidence type="ECO:0000256" key="1">
    <source>
        <dbReference type="ARBA" id="ARBA00004651"/>
    </source>
</evidence>
<comment type="similarity">
    <text evidence="7">Belongs to the drug/metabolite transporter (DMT) superfamily. Small multidrug resistance (SMR) (TC 2.A.7.1) family.</text>
</comment>
<keyword evidence="6 8" id="KW-0472">Membrane</keyword>
<keyword evidence="10" id="KW-1185">Reference proteome</keyword>
<feature type="transmembrane region" description="Helical" evidence="8">
    <location>
        <begin position="86"/>
        <end position="105"/>
    </location>
</feature>
<dbReference type="PANTHER" id="PTHR30561:SF1">
    <property type="entry name" value="MULTIDRUG TRANSPORTER EMRE"/>
    <property type="match status" value="1"/>
</dbReference>
<evidence type="ECO:0000256" key="5">
    <source>
        <dbReference type="ARBA" id="ARBA00022989"/>
    </source>
</evidence>
<evidence type="ECO:0000313" key="10">
    <source>
        <dbReference type="Proteomes" id="UP000640531"/>
    </source>
</evidence>
<protein>
    <submittedName>
        <fullName evidence="9">Multidrug efflux SMR transporter</fullName>
    </submittedName>
</protein>
<feature type="transmembrane region" description="Helical" evidence="8">
    <location>
        <begin position="31"/>
        <end position="52"/>
    </location>
</feature>
<dbReference type="Pfam" id="PF00893">
    <property type="entry name" value="Multi_Drug_Res"/>
    <property type="match status" value="1"/>
</dbReference>
<comment type="subcellular location">
    <subcellularLocation>
        <location evidence="1 7">Cell membrane</location>
        <topology evidence="1 7">Multi-pass membrane protein</topology>
    </subcellularLocation>
</comment>
<dbReference type="PANTHER" id="PTHR30561">
    <property type="entry name" value="SMR FAMILY PROTON-DEPENDENT DRUG EFFLUX TRANSPORTER SUGE"/>
    <property type="match status" value="1"/>
</dbReference>
<sequence>MPISWVYLIIAIIFEVFGTTCMKLSEEFTKIVPSIFIFVFYGLCLTFLTLSLRKLEVSIVYAVWSGLGTIVITSIGIVWFRESFTLVKLISILLILVGVIGLNLGDYLQNYKN</sequence>
<accession>A0ABR8FEZ2</accession>
<dbReference type="InterPro" id="IPR045324">
    <property type="entry name" value="Small_multidrug_res"/>
</dbReference>
<reference evidence="9 10" key="1">
    <citation type="journal article" date="2020" name="ISME J.">
        <title>Comparative genomics reveals insights into cyanobacterial evolution and habitat adaptation.</title>
        <authorList>
            <person name="Chen M.Y."/>
            <person name="Teng W.K."/>
            <person name="Zhao L."/>
            <person name="Hu C.X."/>
            <person name="Zhou Y.K."/>
            <person name="Han B.P."/>
            <person name="Song L.R."/>
            <person name="Shu W.S."/>
        </authorList>
    </citation>
    <scope>NUCLEOTIDE SEQUENCE [LARGE SCALE GENOMIC DNA]</scope>
    <source>
        <strain evidence="9 10">FACHB-196</strain>
    </source>
</reference>
<keyword evidence="3" id="KW-1003">Cell membrane</keyword>
<keyword evidence="2" id="KW-0813">Transport</keyword>